<comment type="caution">
    <text evidence="1">The sequence shown here is derived from an EMBL/GenBank/DDBJ whole genome shotgun (WGS) entry which is preliminary data.</text>
</comment>
<dbReference type="AlphaFoldDB" id="A0A5B6WR85"/>
<reference evidence="2" key="1">
    <citation type="journal article" date="2019" name="Plant Biotechnol. J.">
        <title>Genome sequencing of the Australian wild diploid species Gossypium australe highlights disease resistance and delayed gland morphogenesis.</title>
        <authorList>
            <person name="Cai Y."/>
            <person name="Cai X."/>
            <person name="Wang Q."/>
            <person name="Wang P."/>
            <person name="Zhang Y."/>
            <person name="Cai C."/>
            <person name="Xu Y."/>
            <person name="Wang K."/>
            <person name="Zhou Z."/>
            <person name="Wang C."/>
            <person name="Geng S."/>
            <person name="Li B."/>
            <person name="Dong Q."/>
            <person name="Hou Y."/>
            <person name="Wang H."/>
            <person name="Ai P."/>
            <person name="Liu Z."/>
            <person name="Yi F."/>
            <person name="Sun M."/>
            <person name="An G."/>
            <person name="Cheng J."/>
            <person name="Zhang Y."/>
            <person name="Shi Q."/>
            <person name="Xie Y."/>
            <person name="Shi X."/>
            <person name="Chang Y."/>
            <person name="Huang F."/>
            <person name="Chen Y."/>
            <person name="Hong S."/>
            <person name="Mi L."/>
            <person name="Sun Q."/>
            <person name="Zhang L."/>
            <person name="Zhou B."/>
            <person name="Peng R."/>
            <person name="Zhang X."/>
            <person name="Liu F."/>
        </authorList>
    </citation>
    <scope>NUCLEOTIDE SEQUENCE [LARGE SCALE GENOMIC DNA]</scope>
    <source>
        <strain evidence="2">cv. PA1801</strain>
    </source>
</reference>
<proteinExistence type="predicted"/>
<gene>
    <name evidence="1" type="ORF">EPI10_005626</name>
</gene>
<sequence length="121" mass="13514">MGNQPPNVEQGNVRERDDSQLRRAIADALQGVAGTASATTSTPTVRRAPIKELRVDPSTAEIWIEATKKILQQLECTPRESLLCVVSLLQGEAYVWWESVTCHVSTEQKEYVGELYIDDKK</sequence>
<protein>
    <submittedName>
        <fullName evidence="1">Nucleolin 2-like isoform X2</fullName>
    </submittedName>
</protein>
<keyword evidence="2" id="KW-1185">Reference proteome</keyword>
<dbReference type="Proteomes" id="UP000325315">
    <property type="component" value="Unassembled WGS sequence"/>
</dbReference>
<dbReference type="EMBL" id="SMMG02000002">
    <property type="protein sequence ID" value="KAA3483455.1"/>
    <property type="molecule type" value="Genomic_DNA"/>
</dbReference>
<dbReference type="OrthoDB" id="2272416at2759"/>
<evidence type="ECO:0000313" key="2">
    <source>
        <dbReference type="Proteomes" id="UP000325315"/>
    </source>
</evidence>
<name>A0A5B6WR85_9ROSI</name>
<organism evidence="1 2">
    <name type="scientific">Gossypium australe</name>
    <dbReference type="NCBI Taxonomy" id="47621"/>
    <lineage>
        <taxon>Eukaryota</taxon>
        <taxon>Viridiplantae</taxon>
        <taxon>Streptophyta</taxon>
        <taxon>Embryophyta</taxon>
        <taxon>Tracheophyta</taxon>
        <taxon>Spermatophyta</taxon>
        <taxon>Magnoliopsida</taxon>
        <taxon>eudicotyledons</taxon>
        <taxon>Gunneridae</taxon>
        <taxon>Pentapetalae</taxon>
        <taxon>rosids</taxon>
        <taxon>malvids</taxon>
        <taxon>Malvales</taxon>
        <taxon>Malvaceae</taxon>
        <taxon>Malvoideae</taxon>
        <taxon>Gossypium</taxon>
    </lineage>
</organism>
<evidence type="ECO:0000313" key="1">
    <source>
        <dbReference type="EMBL" id="KAA3483455.1"/>
    </source>
</evidence>
<accession>A0A5B6WR85</accession>